<name>A0A226E1T8_FOLCA</name>
<dbReference type="STRING" id="158441.A0A226E1T8"/>
<dbReference type="OrthoDB" id="427950at2759"/>
<evidence type="ECO:0000313" key="1">
    <source>
        <dbReference type="EMBL" id="OXA51250.1"/>
    </source>
</evidence>
<gene>
    <name evidence="1" type="ORF">Fcan01_13936</name>
</gene>
<keyword evidence="2" id="KW-1185">Reference proteome</keyword>
<comment type="caution">
    <text evidence="1">The sequence shown here is derived from an EMBL/GenBank/DDBJ whole genome shotgun (WGS) entry which is preliminary data.</text>
</comment>
<dbReference type="AlphaFoldDB" id="A0A226E1T8"/>
<dbReference type="EMBL" id="LNIX01000008">
    <property type="protein sequence ID" value="OXA51250.1"/>
    <property type="molecule type" value="Genomic_DNA"/>
</dbReference>
<protein>
    <submittedName>
        <fullName evidence="1">Uncharacterized protein</fullName>
    </submittedName>
</protein>
<proteinExistence type="predicted"/>
<organism evidence="1 2">
    <name type="scientific">Folsomia candida</name>
    <name type="common">Springtail</name>
    <dbReference type="NCBI Taxonomy" id="158441"/>
    <lineage>
        <taxon>Eukaryota</taxon>
        <taxon>Metazoa</taxon>
        <taxon>Ecdysozoa</taxon>
        <taxon>Arthropoda</taxon>
        <taxon>Hexapoda</taxon>
        <taxon>Collembola</taxon>
        <taxon>Entomobryomorpha</taxon>
        <taxon>Isotomoidea</taxon>
        <taxon>Isotomidae</taxon>
        <taxon>Proisotominae</taxon>
        <taxon>Folsomia</taxon>
    </lineage>
</organism>
<accession>A0A226E1T8</accession>
<reference evidence="1 2" key="1">
    <citation type="submission" date="2015-12" db="EMBL/GenBank/DDBJ databases">
        <title>The genome of Folsomia candida.</title>
        <authorList>
            <person name="Faddeeva A."/>
            <person name="Derks M.F."/>
            <person name="Anvar Y."/>
            <person name="Smit S."/>
            <person name="Van Straalen N."/>
            <person name="Roelofs D."/>
        </authorList>
    </citation>
    <scope>NUCLEOTIDE SEQUENCE [LARGE SCALE GENOMIC DNA]</scope>
    <source>
        <strain evidence="1 2">VU population</strain>
        <tissue evidence="1">Whole body</tissue>
    </source>
</reference>
<dbReference type="OMA" id="RFYLMSC"/>
<dbReference type="Proteomes" id="UP000198287">
    <property type="component" value="Unassembled WGS sequence"/>
</dbReference>
<evidence type="ECO:0000313" key="2">
    <source>
        <dbReference type="Proteomes" id="UP000198287"/>
    </source>
</evidence>
<sequence length="388" mass="46242">MRYHHPVFQPLHFDYGTTTWSVNHMPLFGSILSVLDHRRLNVIHNITFFALMKVLTNGRITAKQSQAVFNLLDLSKNSNFCWVTFNETGKDHITTREFRRTGLFFDFNYPTMYEMFRDYNWDDEKEMEFERFRFYLMSCIHFRQVHRFQAKYIRYRQFKRAVLLLLKKMLRKVLLENVYPSPMSILRAIKTIKIPPLEGTERTKHWTDLFEFNFIRRFVKLGWERLKYLWDSKTKDYPRLKCFCKCICCGLCCCRIDDSEEPGCCGDCDHYCAKKCCFLCKFCKRRKVYKLAKKSKKTNQRWGGNLNEIKGEDAIGLKPAPKKVVDQKELPLLDKSTDNLAETPSVNPQNMKEIRNQRRIKVKMLLTREDIVPAVEWRPLGKPRCGIL</sequence>